<name>A0A7C3Z3X2_9BACT</name>
<accession>A0A7C3Z3X2</accession>
<protein>
    <recommendedName>
        <fullName evidence="2">UspA domain-containing protein</fullName>
    </recommendedName>
</protein>
<gene>
    <name evidence="1" type="ORF">ENW96_10650</name>
</gene>
<evidence type="ECO:0000313" key="1">
    <source>
        <dbReference type="EMBL" id="HGF34828.1"/>
    </source>
</evidence>
<evidence type="ECO:0008006" key="2">
    <source>
        <dbReference type="Google" id="ProtNLM"/>
    </source>
</evidence>
<organism evidence="1">
    <name type="scientific">Desulfobacca acetoxidans</name>
    <dbReference type="NCBI Taxonomy" id="60893"/>
    <lineage>
        <taxon>Bacteria</taxon>
        <taxon>Pseudomonadati</taxon>
        <taxon>Thermodesulfobacteriota</taxon>
        <taxon>Desulfobaccia</taxon>
        <taxon>Desulfobaccales</taxon>
        <taxon>Desulfobaccaceae</taxon>
        <taxon>Desulfobacca</taxon>
    </lineage>
</organism>
<comment type="caution">
    <text evidence="1">The sequence shown here is derived from an EMBL/GenBank/DDBJ whole genome shotgun (WGS) entry which is preliminary data.</text>
</comment>
<proteinExistence type="predicted"/>
<dbReference type="EMBL" id="DTMF01000263">
    <property type="protein sequence ID" value="HGF34828.1"/>
    <property type="molecule type" value="Genomic_DNA"/>
</dbReference>
<reference evidence="1" key="1">
    <citation type="journal article" date="2020" name="mSystems">
        <title>Genome- and Community-Level Interaction Insights into Carbon Utilization and Element Cycling Functions of Hydrothermarchaeota in Hydrothermal Sediment.</title>
        <authorList>
            <person name="Zhou Z."/>
            <person name="Liu Y."/>
            <person name="Xu W."/>
            <person name="Pan J."/>
            <person name="Luo Z.H."/>
            <person name="Li M."/>
        </authorList>
    </citation>
    <scope>NUCLEOTIDE SEQUENCE [LARGE SCALE GENOMIC DNA]</scope>
    <source>
        <strain evidence="1">SpSt-897</strain>
    </source>
</reference>
<sequence>MIKTLVAIEVDLASSFAIRYACQLGSLIQMEIHPIYVKFPSPDWPITGVGWARQTWEREVVNMGKEEIKEVLASETESCPILQEPRVIYGERETELLNIMEQEPFDLYIEGAPYPFSAATMYRRLHAKFYQRLACPLIWLRGVRKINCVAAVCPDPDGAPVLVEALGRLFAGSTVPLQLHYPANGGESPDMQAVTRKAVADLKIQNCQVSLGSAFPSGTGGPPVELVKDCGLVVMSLEKTVRKDSLELAWLSQLSVPLMLVLR</sequence>
<dbReference type="SUPFAM" id="SSF52402">
    <property type="entry name" value="Adenine nucleotide alpha hydrolases-like"/>
    <property type="match status" value="1"/>
</dbReference>
<dbReference type="AlphaFoldDB" id="A0A7C3Z3X2"/>